<organism evidence="2 3">
    <name type="scientific">Bursaphelenchus xylophilus</name>
    <name type="common">Pinewood nematode worm</name>
    <name type="synonym">Aphelenchoides xylophilus</name>
    <dbReference type="NCBI Taxonomy" id="6326"/>
    <lineage>
        <taxon>Eukaryota</taxon>
        <taxon>Metazoa</taxon>
        <taxon>Ecdysozoa</taxon>
        <taxon>Nematoda</taxon>
        <taxon>Chromadorea</taxon>
        <taxon>Rhabditida</taxon>
        <taxon>Tylenchina</taxon>
        <taxon>Tylenchomorpha</taxon>
        <taxon>Aphelenchoidea</taxon>
        <taxon>Aphelenchoididae</taxon>
        <taxon>Bursaphelenchus</taxon>
    </lineage>
</organism>
<gene>
    <name evidence="2" type="ORF">BXYJ_LOCUS10198</name>
</gene>
<reference evidence="2" key="1">
    <citation type="submission" date="2020-09" db="EMBL/GenBank/DDBJ databases">
        <authorList>
            <person name="Kikuchi T."/>
        </authorList>
    </citation>
    <scope>NUCLEOTIDE SEQUENCE</scope>
    <source>
        <strain evidence="2">Ka4C1</strain>
    </source>
</reference>
<feature type="transmembrane region" description="Helical" evidence="1">
    <location>
        <begin position="45"/>
        <end position="69"/>
    </location>
</feature>
<dbReference type="EMBL" id="CAJFCV020000004">
    <property type="protein sequence ID" value="CAG9118354.1"/>
    <property type="molecule type" value="Genomic_DNA"/>
</dbReference>
<dbReference type="EMBL" id="CAJFDI010000004">
    <property type="protein sequence ID" value="CAD5227935.1"/>
    <property type="molecule type" value="Genomic_DNA"/>
</dbReference>
<dbReference type="SMR" id="A0A7I8XJU2"/>
<name>A0A7I8XJU2_BURXY</name>
<accession>A0A7I8XJU2</accession>
<dbReference type="AlphaFoldDB" id="A0A7I8XJU2"/>
<comment type="caution">
    <text evidence="2">The sequence shown here is derived from an EMBL/GenBank/DDBJ whole genome shotgun (WGS) entry which is preliminary data.</text>
</comment>
<dbReference type="Proteomes" id="UP000582659">
    <property type="component" value="Unassembled WGS sequence"/>
</dbReference>
<feature type="transmembrane region" description="Helical" evidence="1">
    <location>
        <begin position="89"/>
        <end position="115"/>
    </location>
</feature>
<feature type="transmembrane region" description="Helical" evidence="1">
    <location>
        <begin position="231"/>
        <end position="249"/>
    </location>
</feature>
<keyword evidence="1" id="KW-1133">Transmembrane helix</keyword>
<sequence length="289" mass="33583">MFHENLRKCVLLLNFIICFSPILHPLTMLVTDAEPLLHKNYNEAILLYGMQTINHICLLFLHSKFFILIAERILAYKKREVYENIRNNYVAMIFGVTFVISVGELLGKLYVFMVLEGEDSIDLRVSKALTISDSPVYFLIAFFVCYNCCFIGYLAFRKLQTTALDQRHHSRSLSERFELRQTEVVTHIMLPLNMVYIVALIACSLSIVTCVRVVFWPVNETWKRIYKISTLYSYAVIGGYSLATTVYTLRKMKMMFKIVPIKVDVDKSVEKYFSQLQNEWATGKDTVLK</sequence>
<keyword evidence="3" id="KW-1185">Reference proteome</keyword>
<keyword evidence="1" id="KW-0812">Transmembrane</keyword>
<feature type="transmembrane region" description="Helical" evidence="1">
    <location>
        <begin position="195"/>
        <end position="219"/>
    </location>
</feature>
<dbReference type="Proteomes" id="UP000659654">
    <property type="component" value="Unassembled WGS sequence"/>
</dbReference>
<evidence type="ECO:0000313" key="3">
    <source>
        <dbReference type="Proteomes" id="UP000659654"/>
    </source>
</evidence>
<proteinExistence type="predicted"/>
<feature type="transmembrane region" description="Helical" evidence="1">
    <location>
        <begin position="135"/>
        <end position="156"/>
    </location>
</feature>
<keyword evidence="1" id="KW-0472">Membrane</keyword>
<protein>
    <submittedName>
        <fullName evidence="2">(pine wood nematode) hypothetical protein</fullName>
    </submittedName>
</protein>
<evidence type="ECO:0000313" key="2">
    <source>
        <dbReference type="EMBL" id="CAD5227935.1"/>
    </source>
</evidence>
<feature type="transmembrane region" description="Helical" evidence="1">
    <location>
        <begin position="12"/>
        <end position="30"/>
    </location>
</feature>
<evidence type="ECO:0000256" key="1">
    <source>
        <dbReference type="SAM" id="Phobius"/>
    </source>
</evidence>